<feature type="compositionally biased region" description="Basic and acidic residues" evidence="2">
    <location>
        <begin position="151"/>
        <end position="174"/>
    </location>
</feature>
<organism evidence="3 4">
    <name type="scientific">Tanacetum coccineum</name>
    <dbReference type="NCBI Taxonomy" id="301880"/>
    <lineage>
        <taxon>Eukaryota</taxon>
        <taxon>Viridiplantae</taxon>
        <taxon>Streptophyta</taxon>
        <taxon>Embryophyta</taxon>
        <taxon>Tracheophyta</taxon>
        <taxon>Spermatophyta</taxon>
        <taxon>Magnoliopsida</taxon>
        <taxon>eudicotyledons</taxon>
        <taxon>Gunneridae</taxon>
        <taxon>Pentapetalae</taxon>
        <taxon>asterids</taxon>
        <taxon>campanulids</taxon>
        <taxon>Asterales</taxon>
        <taxon>Asteraceae</taxon>
        <taxon>Asteroideae</taxon>
        <taxon>Anthemideae</taxon>
        <taxon>Anthemidinae</taxon>
        <taxon>Tanacetum</taxon>
    </lineage>
</organism>
<accession>A0ABQ5DE97</accession>
<comment type="caution">
    <text evidence="3">The sequence shown here is derived from an EMBL/GenBank/DDBJ whole genome shotgun (WGS) entry which is preliminary data.</text>
</comment>
<feature type="region of interest" description="Disordered" evidence="2">
    <location>
        <begin position="61"/>
        <end position="174"/>
    </location>
</feature>
<evidence type="ECO:0000256" key="1">
    <source>
        <dbReference type="SAM" id="Coils"/>
    </source>
</evidence>
<feature type="compositionally biased region" description="Basic residues" evidence="2">
    <location>
        <begin position="131"/>
        <end position="149"/>
    </location>
</feature>
<reference evidence="3" key="2">
    <citation type="submission" date="2022-01" db="EMBL/GenBank/DDBJ databases">
        <authorList>
            <person name="Yamashiro T."/>
            <person name="Shiraishi A."/>
            <person name="Satake H."/>
            <person name="Nakayama K."/>
        </authorList>
    </citation>
    <scope>NUCLEOTIDE SEQUENCE</scope>
</reference>
<feature type="compositionally biased region" description="Basic and acidic residues" evidence="2">
    <location>
        <begin position="113"/>
        <end position="130"/>
    </location>
</feature>
<sequence length="316" mass="36757">MEFVVYNPLEDKRGSSLRSRAFDVIFTWKMQELRDMSQHKKIFVNPFHTKKVFANIKRAGEDLDHPTDSNQIPIIDQPSTSSQPKQKQKSKRRIEERSKVPQYETELRKKKAKDAQAKEITDLRKRVQRLERKKKSGTTSLKRLKKVGMSRRVESSKDQESLGDHEDAFKQGRSIEDIDADTKVTLVNETQERRDDDLMFDTRVLDDDEVFMDVITVEKEEQSIKDSQSVLRLHGVEEEEHVSVFKQIVSVTQPSVKDKGKGIMQEPERPLTKKDQVAIDEDLARNIQAQLDAEIIEKERLERQKQEEANIALIES</sequence>
<evidence type="ECO:0000313" key="3">
    <source>
        <dbReference type="EMBL" id="GJT37192.1"/>
    </source>
</evidence>
<evidence type="ECO:0000313" key="4">
    <source>
        <dbReference type="Proteomes" id="UP001151760"/>
    </source>
</evidence>
<protein>
    <submittedName>
        <fullName evidence="3">Uncharacterized protein</fullName>
    </submittedName>
</protein>
<dbReference type="Proteomes" id="UP001151760">
    <property type="component" value="Unassembled WGS sequence"/>
</dbReference>
<proteinExistence type="predicted"/>
<name>A0ABQ5DE97_9ASTR</name>
<keyword evidence="1" id="KW-0175">Coiled coil</keyword>
<keyword evidence="4" id="KW-1185">Reference proteome</keyword>
<feature type="coiled-coil region" evidence="1">
    <location>
        <begin position="284"/>
        <end position="311"/>
    </location>
</feature>
<reference evidence="3" key="1">
    <citation type="journal article" date="2022" name="Int. J. Mol. Sci.">
        <title>Draft Genome of Tanacetum Coccineum: Genomic Comparison of Closely Related Tanacetum-Family Plants.</title>
        <authorList>
            <person name="Yamashiro T."/>
            <person name="Shiraishi A."/>
            <person name="Nakayama K."/>
            <person name="Satake H."/>
        </authorList>
    </citation>
    <scope>NUCLEOTIDE SEQUENCE</scope>
</reference>
<dbReference type="EMBL" id="BQNB010015203">
    <property type="protein sequence ID" value="GJT37192.1"/>
    <property type="molecule type" value="Genomic_DNA"/>
</dbReference>
<evidence type="ECO:0000256" key="2">
    <source>
        <dbReference type="SAM" id="MobiDB-lite"/>
    </source>
</evidence>
<gene>
    <name evidence="3" type="ORF">Tco_0937057</name>
</gene>